<feature type="binding site" evidence="9">
    <location>
        <begin position="181"/>
        <end position="182"/>
    </location>
    <ligand>
        <name>2-[(2R,5Z)-2-carboxy-4-methylthiazol-5(2H)-ylidene]ethyl phosphate</name>
        <dbReference type="ChEBI" id="CHEBI:62899"/>
    </ligand>
</feature>
<feature type="domain" description="Thiamine phosphate synthase/TenI" evidence="12">
    <location>
        <begin position="6"/>
        <end position="184"/>
    </location>
</feature>
<dbReference type="CDD" id="cd00564">
    <property type="entry name" value="TMP_TenI"/>
    <property type="match status" value="1"/>
</dbReference>
<keyword evidence="3 9" id="KW-0479">Metal-binding</keyword>
<dbReference type="HAMAP" id="MF_00097">
    <property type="entry name" value="TMP_synthase"/>
    <property type="match status" value="1"/>
</dbReference>
<dbReference type="GO" id="GO:0000287">
    <property type="term" value="F:magnesium ion binding"/>
    <property type="evidence" value="ECO:0007669"/>
    <property type="project" value="UniProtKB-UniRule"/>
</dbReference>
<feature type="binding site" evidence="9">
    <location>
        <position position="133"/>
    </location>
    <ligand>
        <name>4-amino-2-methyl-5-(diphosphooxymethyl)pyrimidine</name>
        <dbReference type="ChEBI" id="CHEBI:57841"/>
    </ligand>
</feature>
<dbReference type="EC" id="2.5.1.3" evidence="9"/>
<dbReference type="EMBL" id="QKZL01000005">
    <property type="protein sequence ID" value="PZX17015.1"/>
    <property type="molecule type" value="Genomic_DNA"/>
</dbReference>
<dbReference type="GO" id="GO:0009229">
    <property type="term" value="P:thiamine diphosphate biosynthetic process"/>
    <property type="evidence" value="ECO:0007669"/>
    <property type="project" value="UniProtKB-UniRule"/>
</dbReference>
<dbReference type="SUPFAM" id="SSF51391">
    <property type="entry name" value="Thiamin phosphate synthase"/>
    <property type="match status" value="1"/>
</dbReference>
<comment type="pathway">
    <text evidence="1 9 11">Cofactor biosynthesis; thiamine diphosphate biosynthesis; thiamine phosphate from 4-amino-2-methyl-5-diphosphomethylpyrimidine and 4-methyl-5-(2-phosphoethyl)-thiazole: step 1/1.</text>
</comment>
<evidence type="ECO:0000256" key="3">
    <source>
        <dbReference type="ARBA" id="ARBA00022723"/>
    </source>
</evidence>
<comment type="catalytic activity">
    <reaction evidence="7 9 10">
        <text>2-(2-carboxy-4-methylthiazol-5-yl)ethyl phosphate + 4-amino-2-methyl-5-(diphosphooxymethyl)pyrimidine + 2 H(+) = thiamine phosphate + CO2 + diphosphate</text>
        <dbReference type="Rhea" id="RHEA:47848"/>
        <dbReference type="ChEBI" id="CHEBI:15378"/>
        <dbReference type="ChEBI" id="CHEBI:16526"/>
        <dbReference type="ChEBI" id="CHEBI:33019"/>
        <dbReference type="ChEBI" id="CHEBI:37575"/>
        <dbReference type="ChEBI" id="CHEBI:57841"/>
        <dbReference type="ChEBI" id="CHEBI:62890"/>
        <dbReference type="EC" id="2.5.1.3"/>
    </reaction>
</comment>
<evidence type="ECO:0000256" key="8">
    <source>
        <dbReference type="ARBA" id="ARBA00047883"/>
    </source>
</evidence>
<keyword evidence="4 9" id="KW-0460">Magnesium</keyword>
<feature type="binding site" evidence="9">
    <location>
        <position position="66"/>
    </location>
    <ligand>
        <name>Mg(2+)</name>
        <dbReference type="ChEBI" id="CHEBI:18420"/>
    </ligand>
</feature>
<feature type="binding site" evidence="9">
    <location>
        <position position="85"/>
    </location>
    <ligand>
        <name>Mg(2+)</name>
        <dbReference type="ChEBI" id="CHEBI:18420"/>
    </ligand>
</feature>
<evidence type="ECO:0000313" key="14">
    <source>
        <dbReference type="Proteomes" id="UP000248916"/>
    </source>
</evidence>
<gene>
    <name evidence="9" type="primary">thiE</name>
    <name evidence="13" type="ORF">LX81_01646</name>
</gene>
<evidence type="ECO:0000256" key="2">
    <source>
        <dbReference type="ARBA" id="ARBA00022679"/>
    </source>
</evidence>
<keyword evidence="5 9" id="KW-0784">Thiamine biosynthesis</keyword>
<feature type="binding site" evidence="9">
    <location>
        <position position="104"/>
    </location>
    <ligand>
        <name>4-amino-2-methyl-5-(diphosphooxymethyl)pyrimidine</name>
        <dbReference type="ChEBI" id="CHEBI:57841"/>
    </ligand>
</feature>
<evidence type="ECO:0000256" key="11">
    <source>
        <dbReference type="RuleBase" id="RU004253"/>
    </source>
</evidence>
<evidence type="ECO:0000256" key="4">
    <source>
        <dbReference type="ARBA" id="ARBA00022842"/>
    </source>
</evidence>
<reference evidence="13 14" key="1">
    <citation type="submission" date="2018-06" db="EMBL/GenBank/DDBJ databases">
        <title>Genomic Encyclopedia of Archaeal and Bacterial Type Strains, Phase II (KMG-II): from individual species to whole genera.</title>
        <authorList>
            <person name="Goeker M."/>
        </authorList>
    </citation>
    <scope>NUCLEOTIDE SEQUENCE [LARGE SCALE GENOMIC DNA]</scope>
    <source>
        <strain evidence="13 14">DSM 22009</strain>
    </source>
</reference>
<evidence type="ECO:0000256" key="1">
    <source>
        <dbReference type="ARBA" id="ARBA00005165"/>
    </source>
</evidence>
<dbReference type="GO" id="GO:0009228">
    <property type="term" value="P:thiamine biosynthetic process"/>
    <property type="evidence" value="ECO:0007669"/>
    <property type="project" value="UniProtKB-KW"/>
</dbReference>
<comment type="catalytic activity">
    <reaction evidence="8 9 10">
        <text>2-[(2R,5Z)-2-carboxy-4-methylthiazol-5(2H)-ylidene]ethyl phosphate + 4-amino-2-methyl-5-(diphosphooxymethyl)pyrimidine + 2 H(+) = thiamine phosphate + CO2 + diphosphate</text>
        <dbReference type="Rhea" id="RHEA:47844"/>
        <dbReference type="ChEBI" id="CHEBI:15378"/>
        <dbReference type="ChEBI" id="CHEBI:16526"/>
        <dbReference type="ChEBI" id="CHEBI:33019"/>
        <dbReference type="ChEBI" id="CHEBI:37575"/>
        <dbReference type="ChEBI" id="CHEBI:57841"/>
        <dbReference type="ChEBI" id="CHEBI:62899"/>
        <dbReference type="EC" id="2.5.1.3"/>
    </reaction>
</comment>
<evidence type="ECO:0000256" key="5">
    <source>
        <dbReference type="ARBA" id="ARBA00022977"/>
    </source>
</evidence>
<dbReference type="InterPro" id="IPR013785">
    <property type="entry name" value="Aldolase_TIM"/>
</dbReference>
<evidence type="ECO:0000256" key="6">
    <source>
        <dbReference type="ARBA" id="ARBA00047334"/>
    </source>
</evidence>
<evidence type="ECO:0000259" key="12">
    <source>
        <dbReference type="Pfam" id="PF02581"/>
    </source>
</evidence>
<accession>A0A2W7N9D1</accession>
<dbReference type="RefSeq" id="WP_111536801.1">
    <property type="nucleotide sequence ID" value="NZ_QKZL01000005.1"/>
</dbReference>
<comment type="catalytic activity">
    <reaction evidence="6 9 10">
        <text>4-methyl-5-(2-phosphooxyethyl)-thiazole + 4-amino-2-methyl-5-(diphosphooxymethyl)pyrimidine + H(+) = thiamine phosphate + diphosphate</text>
        <dbReference type="Rhea" id="RHEA:22328"/>
        <dbReference type="ChEBI" id="CHEBI:15378"/>
        <dbReference type="ChEBI" id="CHEBI:33019"/>
        <dbReference type="ChEBI" id="CHEBI:37575"/>
        <dbReference type="ChEBI" id="CHEBI:57841"/>
        <dbReference type="ChEBI" id="CHEBI:58296"/>
        <dbReference type="EC" id="2.5.1.3"/>
    </reaction>
</comment>
<evidence type="ECO:0000256" key="10">
    <source>
        <dbReference type="RuleBase" id="RU003826"/>
    </source>
</evidence>
<dbReference type="NCBIfam" id="TIGR00693">
    <property type="entry name" value="thiE"/>
    <property type="match status" value="1"/>
</dbReference>
<dbReference type="AlphaFoldDB" id="A0A2W7N9D1"/>
<comment type="caution">
    <text evidence="13">The sequence shown here is derived from an EMBL/GenBank/DDBJ whole genome shotgun (WGS) entry which is preliminary data.</text>
</comment>
<keyword evidence="14" id="KW-1185">Reference proteome</keyword>
<dbReference type="Gene3D" id="3.20.20.70">
    <property type="entry name" value="Aldolase class I"/>
    <property type="match status" value="1"/>
</dbReference>
<proteinExistence type="inferred from homology"/>
<dbReference type="GO" id="GO:0005737">
    <property type="term" value="C:cytoplasm"/>
    <property type="evidence" value="ECO:0007669"/>
    <property type="project" value="TreeGrafter"/>
</dbReference>
<feature type="binding site" evidence="9">
    <location>
        <begin position="33"/>
        <end position="37"/>
    </location>
    <ligand>
        <name>4-amino-2-methyl-5-(diphosphooxymethyl)pyrimidine</name>
        <dbReference type="ChEBI" id="CHEBI:57841"/>
    </ligand>
</feature>
<dbReference type="InterPro" id="IPR022998">
    <property type="entry name" value="ThiamineP_synth_TenI"/>
</dbReference>
<dbReference type="OrthoDB" id="9810880at2"/>
<name>A0A2W7N9D1_9RHOB</name>
<evidence type="ECO:0000313" key="13">
    <source>
        <dbReference type="EMBL" id="PZX17015.1"/>
    </source>
</evidence>
<feature type="binding site" evidence="9">
    <location>
        <begin position="130"/>
        <end position="132"/>
    </location>
    <ligand>
        <name>2-[(2R,5Z)-2-carboxy-4-methylthiazol-5(2H)-ylidene]ethyl phosphate</name>
        <dbReference type="ChEBI" id="CHEBI:62899"/>
    </ligand>
</feature>
<comment type="function">
    <text evidence="9">Condenses 4-methyl-5-(beta-hydroxyethyl)thiazole monophosphate (THZ-P) and 2-methyl-4-amino-5-hydroxymethyl pyrimidine pyrophosphate (HMP-PP) to form thiamine monophosphate (TMP).</text>
</comment>
<comment type="similarity">
    <text evidence="9 10">Belongs to the thiamine-phosphate synthase family.</text>
</comment>
<sequence length="204" mass="21030">MIPALCYVTDADAPLSLPDQAEAAARGGASWIQLRHKTLPDDAFAALAREIAERIASHGAKLVVNDRVEIARALGAPALHVGQGDGNIGAIRDRIGRDMILGLSVQVVDQIGAIPPGTVDYLGIGPVRATASKPDHAVPIGFEGLARIVSATPLPCLAIGGLAAKDAGAVRRSGCAGMAVVSAISRAPDPERAARAIFAQWRKT</sequence>
<dbReference type="UniPathway" id="UPA00060">
    <property type="reaction ID" value="UER00141"/>
</dbReference>
<organism evidence="13 14">
    <name type="scientific">Palleronia aestuarii</name>
    <dbReference type="NCBI Taxonomy" id="568105"/>
    <lineage>
        <taxon>Bacteria</taxon>
        <taxon>Pseudomonadati</taxon>
        <taxon>Pseudomonadota</taxon>
        <taxon>Alphaproteobacteria</taxon>
        <taxon>Rhodobacterales</taxon>
        <taxon>Roseobacteraceae</taxon>
        <taxon>Palleronia</taxon>
    </lineage>
</organism>
<evidence type="ECO:0000256" key="9">
    <source>
        <dbReference type="HAMAP-Rule" id="MF_00097"/>
    </source>
</evidence>
<dbReference type="InterPro" id="IPR034291">
    <property type="entry name" value="TMP_synthase"/>
</dbReference>
<dbReference type="GO" id="GO:0004789">
    <property type="term" value="F:thiamine-phosphate diphosphorylase activity"/>
    <property type="evidence" value="ECO:0007669"/>
    <property type="project" value="UniProtKB-UniRule"/>
</dbReference>
<keyword evidence="2 9" id="KW-0808">Transferase</keyword>
<feature type="binding site" evidence="9">
    <location>
        <position position="161"/>
    </location>
    <ligand>
        <name>2-[(2R,5Z)-2-carboxy-4-methylthiazol-5(2H)-ylidene]ethyl phosphate</name>
        <dbReference type="ChEBI" id="CHEBI:62899"/>
    </ligand>
</feature>
<dbReference type="PANTHER" id="PTHR20857:SF15">
    <property type="entry name" value="THIAMINE-PHOSPHATE SYNTHASE"/>
    <property type="match status" value="1"/>
</dbReference>
<feature type="binding site" evidence="9">
    <location>
        <position position="65"/>
    </location>
    <ligand>
        <name>4-amino-2-methyl-5-(diphosphooxymethyl)pyrimidine</name>
        <dbReference type="ChEBI" id="CHEBI:57841"/>
    </ligand>
</feature>
<dbReference type="InterPro" id="IPR036206">
    <property type="entry name" value="ThiamineP_synth_sf"/>
</dbReference>
<evidence type="ECO:0000256" key="7">
    <source>
        <dbReference type="ARBA" id="ARBA00047851"/>
    </source>
</evidence>
<dbReference type="Pfam" id="PF02581">
    <property type="entry name" value="TMP-TENI"/>
    <property type="match status" value="1"/>
</dbReference>
<protein>
    <recommendedName>
        <fullName evidence="9">Thiamine-phosphate synthase</fullName>
        <shortName evidence="9">TP synthase</shortName>
        <shortName evidence="9">TPS</shortName>
        <ecNumber evidence="9">2.5.1.3</ecNumber>
    </recommendedName>
    <alternativeName>
        <fullName evidence="9">Thiamine-phosphate pyrophosphorylase</fullName>
        <shortName evidence="9">TMP pyrophosphorylase</shortName>
        <shortName evidence="9">TMP-PPase</shortName>
    </alternativeName>
</protein>
<dbReference type="PANTHER" id="PTHR20857">
    <property type="entry name" value="THIAMINE-PHOSPHATE PYROPHOSPHORYLASE"/>
    <property type="match status" value="1"/>
</dbReference>
<dbReference type="Proteomes" id="UP000248916">
    <property type="component" value="Unassembled WGS sequence"/>
</dbReference>
<comment type="cofactor">
    <cofactor evidence="9">
        <name>Mg(2+)</name>
        <dbReference type="ChEBI" id="CHEBI:18420"/>
    </cofactor>
    <text evidence="9">Binds 1 Mg(2+) ion per subunit.</text>
</comment>